<dbReference type="GO" id="GO:0016020">
    <property type="term" value="C:membrane"/>
    <property type="evidence" value="ECO:0007669"/>
    <property type="project" value="UniProtKB-SubCell"/>
</dbReference>
<evidence type="ECO:0000313" key="8">
    <source>
        <dbReference type="Proteomes" id="UP000070544"/>
    </source>
</evidence>
<dbReference type="InterPro" id="IPR006694">
    <property type="entry name" value="Fatty_acid_hydroxylase"/>
</dbReference>
<keyword evidence="4" id="KW-0472">Membrane</keyword>
<dbReference type="AlphaFoldDB" id="A0A139AJU1"/>
<protein>
    <recommendedName>
        <fullName evidence="6">Fatty acid hydroxylase domain-containing protein</fullName>
    </recommendedName>
</protein>
<comment type="subcellular location">
    <subcellularLocation>
        <location evidence="1">Membrane</location>
    </subcellularLocation>
</comment>
<keyword evidence="2" id="KW-0812">Transmembrane</keyword>
<dbReference type="GO" id="GO:0016491">
    <property type="term" value="F:oxidoreductase activity"/>
    <property type="evidence" value="ECO:0007669"/>
    <property type="project" value="InterPro"/>
</dbReference>
<gene>
    <name evidence="7" type="ORF">M427DRAFT_269747</name>
</gene>
<dbReference type="GO" id="GO:0008610">
    <property type="term" value="P:lipid biosynthetic process"/>
    <property type="evidence" value="ECO:0007669"/>
    <property type="project" value="InterPro"/>
</dbReference>
<reference evidence="7 8" key="1">
    <citation type="journal article" date="2015" name="Genome Biol. Evol.">
        <title>Phylogenomic analyses indicate that early fungi evolved digesting cell walls of algal ancestors of land plants.</title>
        <authorList>
            <person name="Chang Y."/>
            <person name="Wang S."/>
            <person name="Sekimoto S."/>
            <person name="Aerts A.L."/>
            <person name="Choi C."/>
            <person name="Clum A."/>
            <person name="LaButti K.M."/>
            <person name="Lindquist E.A."/>
            <person name="Yee Ngan C."/>
            <person name="Ohm R.A."/>
            <person name="Salamov A.A."/>
            <person name="Grigoriev I.V."/>
            <person name="Spatafora J.W."/>
            <person name="Berbee M.L."/>
        </authorList>
    </citation>
    <scope>NUCLEOTIDE SEQUENCE [LARGE SCALE GENOMIC DNA]</scope>
    <source>
        <strain evidence="7 8">JEL478</strain>
    </source>
</reference>
<dbReference type="OrthoDB" id="1658724at2759"/>
<keyword evidence="8" id="KW-1185">Reference proteome</keyword>
<feature type="domain" description="Fatty acid hydroxylase" evidence="6">
    <location>
        <begin position="156"/>
        <end position="281"/>
    </location>
</feature>
<dbReference type="PANTHER" id="PTHR11863">
    <property type="entry name" value="STEROL DESATURASE"/>
    <property type="match status" value="1"/>
</dbReference>
<dbReference type="EMBL" id="KQ965749">
    <property type="protein sequence ID" value="KXS17076.1"/>
    <property type="molecule type" value="Genomic_DNA"/>
</dbReference>
<evidence type="ECO:0000256" key="3">
    <source>
        <dbReference type="ARBA" id="ARBA00022989"/>
    </source>
</evidence>
<proteinExistence type="predicted"/>
<dbReference type="InterPro" id="IPR050307">
    <property type="entry name" value="Sterol_Desaturase_Related"/>
</dbReference>
<dbReference type="GO" id="GO:0005506">
    <property type="term" value="F:iron ion binding"/>
    <property type="evidence" value="ECO:0007669"/>
    <property type="project" value="InterPro"/>
</dbReference>
<evidence type="ECO:0000256" key="1">
    <source>
        <dbReference type="ARBA" id="ARBA00004370"/>
    </source>
</evidence>
<organism evidence="7 8">
    <name type="scientific">Gonapodya prolifera (strain JEL478)</name>
    <name type="common">Monoblepharis prolifera</name>
    <dbReference type="NCBI Taxonomy" id="1344416"/>
    <lineage>
        <taxon>Eukaryota</taxon>
        <taxon>Fungi</taxon>
        <taxon>Fungi incertae sedis</taxon>
        <taxon>Chytridiomycota</taxon>
        <taxon>Chytridiomycota incertae sedis</taxon>
        <taxon>Monoblepharidomycetes</taxon>
        <taxon>Monoblepharidales</taxon>
        <taxon>Gonapodyaceae</taxon>
        <taxon>Gonapodya</taxon>
    </lineage>
</organism>
<evidence type="ECO:0000256" key="4">
    <source>
        <dbReference type="ARBA" id="ARBA00023136"/>
    </source>
</evidence>
<evidence type="ECO:0000256" key="5">
    <source>
        <dbReference type="SAM" id="MobiDB-lite"/>
    </source>
</evidence>
<evidence type="ECO:0000256" key="2">
    <source>
        <dbReference type="ARBA" id="ARBA00022692"/>
    </source>
</evidence>
<accession>A0A139AJU1</accession>
<feature type="region of interest" description="Disordered" evidence="5">
    <location>
        <begin position="296"/>
        <end position="318"/>
    </location>
</feature>
<dbReference type="STRING" id="1344416.A0A139AJU1"/>
<evidence type="ECO:0000259" key="6">
    <source>
        <dbReference type="Pfam" id="PF04116"/>
    </source>
</evidence>
<dbReference type="Pfam" id="PF04116">
    <property type="entry name" value="FA_hydroxylase"/>
    <property type="match status" value="1"/>
</dbReference>
<name>A0A139AJU1_GONPJ</name>
<keyword evidence="3" id="KW-1133">Transmembrane helix</keyword>
<dbReference type="Proteomes" id="UP000070544">
    <property type="component" value="Unassembled WGS sequence"/>
</dbReference>
<evidence type="ECO:0000313" key="7">
    <source>
        <dbReference type="EMBL" id="KXS17076.1"/>
    </source>
</evidence>
<sequence>MLDAINSIAESALDTVGSHVVKLLGNTPPTAWEALGNNWTLLTKTLQSAAVPYVGAAGADAFVHTLTVQATFHTFFWPTYTLFRYVDRNNLMPQYKLHPDKWAPTDLNERVWAGLLNPTTRTLGIGRMVGAFFVFFYKRQSITEFPSFTTLVKNQVLAYLLNDFFFYVQHRALHEVPSFYKKYHKQHHEFKVTNVGATSWNNWEESFGIMLSAMLTGMTLFEYLVWTVQNIFMDLQIHSGYVVPLNPYNVINHPEFHDYHHYKNVGNYAAYTPFWDWLFGTDKKYKEWKRQQAALGEKAADDGPTLEEPFEAGFGKST</sequence>